<dbReference type="InterPro" id="IPR000719">
    <property type="entry name" value="Prot_kinase_dom"/>
</dbReference>
<proteinExistence type="predicted"/>
<accession>A0A015LEK3</accession>
<evidence type="ECO:0000256" key="3">
    <source>
        <dbReference type="ARBA" id="ARBA00022777"/>
    </source>
</evidence>
<name>A0A015LEK3_RHIIW</name>
<evidence type="ECO:0000313" key="7">
    <source>
        <dbReference type="EMBL" id="EXX78099.1"/>
    </source>
</evidence>
<keyword evidence="1" id="KW-0808">Transferase</keyword>
<dbReference type="AlphaFoldDB" id="A0A015LEK3"/>
<dbReference type="STRING" id="1432141.A0A015LEK3"/>
<reference evidence="7 8" key="1">
    <citation type="submission" date="2014-02" db="EMBL/GenBank/DDBJ databases">
        <title>Single nucleus genome sequencing reveals high similarity among nuclei of an endomycorrhizal fungus.</title>
        <authorList>
            <person name="Lin K."/>
            <person name="Geurts R."/>
            <person name="Zhang Z."/>
            <person name="Limpens E."/>
            <person name="Saunders D.G."/>
            <person name="Mu D."/>
            <person name="Pang E."/>
            <person name="Cao H."/>
            <person name="Cha H."/>
            <person name="Lin T."/>
            <person name="Zhou Q."/>
            <person name="Shang Y."/>
            <person name="Li Y."/>
            <person name="Ivanov S."/>
            <person name="Sharma T."/>
            <person name="Velzen R.V."/>
            <person name="Ruijter N.D."/>
            <person name="Aanen D.K."/>
            <person name="Win J."/>
            <person name="Kamoun S."/>
            <person name="Bisseling T."/>
            <person name="Huang S."/>
        </authorList>
    </citation>
    <scope>NUCLEOTIDE SEQUENCE [LARGE SCALE GENOMIC DNA]</scope>
    <source>
        <strain evidence="8">DAOM197198w</strain>
    </source>
</reference>
<feature type="domain" description="Protein kinase" evidence="6">
    <location>
        <begin position="90"/>
        <end position="354"/>
    </location>
</feature>
<sequence length="486" mass="56212">MVFPYCLKTNIIFGFTNQSQCIECKRVEPISINGNNNIDEFLNSTIDTNDEIANYMKNADKDSNPLNIYNFIKNKLDIFKNIKMIKYSETEGLKAIAKGGFGTIYRATWKINPTRKETVAVKRFSNSQSISKNFVNELKSFNQYQNRFEHIIKYYGITQDPKTKDYMIIMQYANGGDLCNYLRENFTNITWGDKLVIILEISRGLDCIHKENFIHRDLHSGNILSVKSRNYSINYKWYIGDLGLSQPANIISNDEIYGVIPYIAPEVFNGKAFSKESDIYSMGMIMWELTTGRKPFSDIEHNTELILKIVDGKRPEITKDTPDCFAKLIKKCWDPDPLKRPHIKEIRKTIALWVYMKNNILCPFINQDEKVEVIEKFDQAEKMRLELIKENKFGSESDASSHPGAIFTSRLLNSSSIISYLTTSKQKFLFGSLRQQSSVRSKNSKRSHSESSTESQQRQTKKLKFFLKKETTPALSGRHYQMLETV</sequence>
<dbReference type="InterPro" id="IPR001245">
    <property type="entry name" value="Ser-Thr/Tyr_kinase_cat_dom"/>
</dbReference>
<dbReference type="EMBL" id="JEMT01009662">
    <property type="protein sequence ID" value="EXX78099.1"/>
    <property type="molecule type" value="Genomic_DNA"/>
</dbReference>
<dbReference type="GO" id="GO:0005524">
    <property type="term" value="F:ATP binding"/>
    <property type="evidence" value="ECO:0007669"/>
    <property type="project" value="UniProtKB-KW"/>
</dbReference>
<keyword evidence="3" id="KW-0418">Kinase</keyword>
<dbReference type="Pfam" id="PF07714">
    <property type="entry name" value="PK_Tyr_Ser-Thr"/>
    <property type="match status" value="1"/>
</dbReference>
<keyword evidence="2" id="KW-0547">Nucleotide-binding</keyword>
<keyword evidence="8" id="KW-1185">Reference proteome</keyword>
<evidence type="ECO:0000256" key="2">
    <source>
        <dbReference type="ARBA" id="ARBA00022741"/>
    </source>
</evidence>
<dbReference type="PROSITE" id="PS50011">
    <property type="entry name" value="PROTEIN_KINASE_DOM"/>
    <property type="match status" value="1"/>
</dbReference>
<evidence type="ECO:0000256" key="5">
    <source>
        <dbReference type="SAM" id="MobiDB-lite"/>
    </source>
</evidence>
<dbReference type="InterPro" id="IPR011009">
    <property type="entry name" value="Kinase-like_dom_sf"/>
</dbReference>
<dbReference type="GO" id="GO:0004674">
    <property type="term" value="F:protein serine/threonine kinase activity"/>
    <property type="evidence" value="ECO:0007669"/>
    <property type="project" value="TreeGrafter"/>
</dbReference>
<dbReference type="PANTHER" id="PTHR44329">
    <property type="entry name" value="SERINE/THREONINE-PROTEIN KINASE TNNI3K-RELATED"/>
    <property type="match status" value="1"/>
</dbReference>
<evidence type="ECO:0000256" key="4">
    <source>
        <dbReference type="ARBA" id="ARBA00022840"/>
    </source>
</evidence>
<evidence type="ECO:0000259" key="6">
    <source>
        <dbReference type="PROSITE" id="PS50011"/>
    </source>
</evidence>
<dbReference type="SUPFAM" id="SSF56112">
    <property type="entry name" value="Protein kinase-like (PK-like)"/>
    <property type="match status" value="1"/>
</dbReference>
<comment type="caution">
    <text evidence="7">The sequence shown here is derived from an EMBL/GenBank/DDBJ whole genome shotgun (WGS) entry which is preliminary data.</text>
</comment>
<gene>
    <name evidence="7" type="ORF">RirG_018020</name>
</gene>
<dbReference type="InterPro" id="IPR051681">
    <property type="entry name" value="Ser/Thr_Kinases-Pseudokinases"/>
</dbReference>
<protein>
    <submittedName>
        <fullName evidence="7">Kic1p</fullName>
    </submittedName>
</protein>
<evidence type="ECO:0000313" key="8">
    <source>
        <dbReference type="Proteomes" id="UP000022910"/>
    </source>
</evidence>
<evidence type="ECO:0000256" key="1">
    <source>
        <dbReference type="ARBA" id="ARBA00022679"/>
    </source>
</evidence>
<dbReference type="PRINTS" id="PR00109">
    <property type="entry name" value="TYRKINASE"/>
</dbReference>
<dbReference type="Proteomes" id="UP000022910">
    <property type="component" value="Unassembled WGS sequence"/>
</dbReference>
<organism evidence="7 8">
    <name type="scientific">Rhizophagus irregularis (strain DAOM 197198w)</name>
    <name type="common">Glomus intraradices</name>
    <dbReference type="NCBI Taxonomy" id="1432141"/>
    <lineage>
        <taxon>Eukaryota</taxon>
        <taxon>Fungi</taxon>
        <taxon>Fungi incertae sedis</taxon>
        <taxon>Mucoromycota</taxon>
        <taxon>Glomeromycotina</taxon>
        <taxon>Glomeromycetes</taxon>
        <taxon>Glomerales</taxon>
        <taxon>Glomeraceae</taxon>
        <taxon>Rhizophagus</taxon>
    </lineage>
</organism>
<keyword evidence="4" id="KW-0067">ATP-binding</keyword>
<dbReference type="Gene3D" id="1.10.510.10">
    <property type="entry name" value="Transferase(Phosphotransferase) domain 1"/>
    <property type="match status" value="1"/>
</dbReference>
<dbReference type="OMA" id="DQCTESE"/>
<dbReference type="HOGENOM" id="CLU_000288_7_34_1"/>
<dbReference type="PANTHER" id="PTHR44329:SF288">
    <property type="entry name" value="MITOGEN-ACTIVATED PROTEIN KINASE KINASE KINASE 20"/>
    <property type="match status" value="1"/>
</dbReference>
<feature type="region of interest" description="Disordered" evidence="5">
    <location>
        <begin position="439"/>
        <end position="459"/>
    </location>
</feature>